<dbReference type="GO" id="GO:0003676">
    <property type="term" value="F:nucleic acid binding"/>
    <property type="evidence" value="ECO:0007669"/>
    <property type="project" value="InterPro"/>
</dbReference>
<accession>E1KQC8</accession>
<dbReference type="GO" id="GO:0008168">
    <property type="term" value="F:methyltransferase activity"/>
    <property type="evidence" value="ECO:0007669"/>
    <property type="project" value="InterPro"/>
</dbReference>
<proteinExistence type="predicted"/>
<dbReference type="GO" id="GO:0032259">
    <property type="term" value="P:methylation"/>
    <property type="evidence" value="ECO:0007669"/>
    <property type="project" value="InterPro"/>
</dbReference>
<dbReference type="eggNOG" id="ENOG502Z7VI">
    <property type="taxonomic scope" value="Bacteria"/>
</dbReference>
<protein>
    <recommendedName>
        <fullName evidence="3">Modification methylase</fullName>
    </recommendedName>
</protein>
<dbReference type="Pfam" id="PF13651">
    <property type="entry name" value="EcoRI_methylase"/>
    <property type="match status" value="1"/>
</dbReference>
<evidence type="ECO:0000313" key="2">
    <source>
        <dbReference type="Proteomes" id="UP000003610"/>
    </source>
</evidence>
<name>E1KQC8_9BACT</name>
<dbReference type="EMBL" id="AEDO01000029">
    <property type="protein sequence ID" value="EFL46338.1"/>
    <property type="molecule type" value="Genomic_DNA"/>
</dbReference>
<reference evidence="1 2" key="1">
    <citation type="submission" date="2010-08" db="EMBL/GenBank/DDBJ databases">
        <authorList>
            <person name="Durkin A.S."/>
            <person name="Madupu R."/>
            <person name="Torralba M."/>
            <person name="Gillis M."/>
            <person name="Methe B."/>
            <person name="Sutton G."/>
            <person name="Nelson K.E."/>
        </authorList>
    </citation>
    <scope>NUCLEOTIDE SEQUENCE [LARGE SCALE GENOMIC DNA]</scope>
    <source>
        <strain evidence="1 2">FB035-09AN</strain>
    </source>
</reference>
<gene>
    <name evidence="1" type="ORF">HMPREF9296_1340</name>
</gene>
<organism evidence="1 2">
    <name type="scientific">Prevotella disiens FB035-09AN</name>
    <dbReference type="NCBI Taxonomy" id="866771"/>
    <lineage>
        <taxon>Bacteria</taxon>
        <taxon>Pseudomonadati</taxon>
        <taxon>Bacteroidota</taxon>
        <taxon>Bacteroidia</taxon>
        <taxon>Bacteroidales</taxon>
        <taxon>Prevotellaceae</taxon>
        <taxon>Prevotella</taxon>
    </lineage>
</organism>
<dbReference type="AlphaFoldDB" id="E1KQC8"/>
<evidence type="ECO:0008006" key="3">
    <source>
        <dbReference type="Google" id="ProtNLM"/>
    </source>
</evidence>
<comment type="caution">
    <text evidence="1">The sequence shown here is derived from an EMBL/GenBank/DDBJ whole genome shotgun (WGS) entry which is preliminary data.</text>
</comment>
<dbReference type="PROSITE" id="PS00092">
    <property type="entry name" value="N6_MTASE"/>
    <property type="match status" value="1"/>
</dbReference>
<dbReference type="Proteomes" id="UP000003610">
    <property type="component" value="Unassembled WGS sequence"/>
</dbReference>
<evidence type="ECO:0000313" key="1">
    <source>
        <dbReference type="EMBL" id="EFL46338.1"/>
    </source>
</evidence>
<dbReference type="InterPro" id="IPR002052">
    <property type="entry name" value="DNA_methylase_N6_adenine_CS"/>
</dbReference>
<dbReference type="InterPro" id="IPR025247">
    <property type="entry name" value="EcoRI-like_methylase"/>
</dbReference>
<sequence>MRPRSFVFGCSSFLLSTQHSFKVNFTMANKTLTLAKKAKNDEFYTQLGDIERELKHYKEHFKGKTVLCNCDDPRVSNFFKYFALNFEPLGLKRVIATCYKNKEPNLFSQNQSEQAVYIVYEGDKNGNRIIDDAEIDVKPLKGDGDFRSKECIELLKQADIVVTNPPFSLFREYVAQLVEYEKKFVIIGNQNAITYKEVFPYLMKNKIWIGYGFGDMGFKVPDYFEPKATRFWIDDTGQKWRSLGNICWFTNLDIQKRHEELILYKRYSPEEYPKYDNYGAINVNKVKEIPSDYDGVMGVPITFMDKYNPKQFEIIGMAEDNGRGYSGVESKWDGINPHCVINGRNKYKRIFIKRKQ</sequence>